<sequence length="83" mass="9531">MPIRTARSVNAISNLIQLSQELAADDSAPLGPTVYWHRDREIESLNARLQDGHDARLRVSARLKERMDLLPARPPPPWPRRNR</sequence>
<dbReference type="Proteomes" id="UP000236178">
    <property type="component" value="Unassembled WGS sequence"/>
</dbReference>
<gene>
    <name evidence="1" type="ORF">CW362_21760</name>
</gene>
<comment type="caution">
    <text evidence="1">The sequence shown here is derived from an EMBL/GenBank/DDBJ whole genome shotgun (WGS) entry which is preliminary data.</text>
</comment>
<dbReference type="EMBL" id="PJOS01000042">
    <property type="protein sequence ID" value="PKT70902.1"/>
    <property type="molecule type" value="Genomic_DNA"/>
</dbReference>
<name>A0A2I0SLU4_9ACTN</name>
<reference evidence="1 2" key="1">
    <citation type="submission" date="2017-12" db="EMBL/GenBank/DDBJ databases">
        <title>Streptomyces populusis sp. nov., a novel endophytic actinobacterium isolated from stems of Populus adenopoda Maxim.</title>
        <authorList>
            <person name="Wang Z."/>
        </authorList>
    </citation>
    <scope>NUCLEOTIDE SEQUENCE [LARGE SCALE GENOMIC DNA]</scope>
    <source>
        <strain evidence="1 2">A249</strain>
    </source>
</reference>
<organism evidence="1 2">
    <name type="scientific">Streptomyces populi</name>
    <dbReference type="NCBI Taxonomy" id="2058924"/>
    <lineage>
        <taxon>Bacteria</taxon>
        <taxon>Bacillati</taxon>
        <taxon>Actinomycetota</taxon>
        <taxon>Actinomycetes</taxon>
        <taxon>Kitasatosporales</taxon>
        <taxon>Streptomycetaceae</taxon>
        <taxon>Streptomyces</taxon>
    </lineage>
</organism>
<accession>A0A2I0SLU4</accession>
<protein>
    <submittedName>
        <fullName evidence="1">Uncharacterized protein</fullName>
    </submittedName>
</protein>
<evidence type="ECO:0000313" key="1">
    <source>
        <dbReference type="EMBL" id="PKT70902.1"/>
    </source>
</evidence>
<evidence type="ECO:0000313" key="2">
    <source>
        <dbReference type="Proteomes" id="UP000236178"/>
    </source>
</evidence>
<proteinExistence type="predicted"/>
<keyword evidence="2" id="KW-1185">Reference proteome</keyword>
<dbReference type="OrthoDB" id="4076188at2"/>
<dbReference type="AlphaFoldDB" id="A0A2I0SLU4"/>